<reference evidence="1" key="2">
    <citation type="submission" date="2015-03" db="UniProtKB">
        <authorList>
            <consortium name="EnsemblPlants"/>
        </authorList>
    </citation>
    <scope>IDENTIFICATION</scope>
</reference>
<evidence type="ECO:0000313" key="2">
    <source>
        <dbReference type="Proteomes" id="UP000026960"/>
    </source>
</evidence>
<accession>A0A0D3H9X8</accession>
<dbReference type="Gramene" id="OBART09G19300.1">
    <property type="protein sequence ID" value="OBART09G19300.1"/>
    <property type="gene ID" value="OBART09G19300"/>
</dbReference>
<keyword evidence="2" id="KW-1185">Reference proteome</keyword>
<dbReference type="STRING" id="65489.A0A0D3H9X8"/>
<reference evidence="1" key="1">
    <citation type="journal article" date="2009" name="Rice">
        <title>De Novo Next Generation Sequencing of Plant Genomes.</title>
        <authorList>
            <person name="Rounsley S."/>
            <person name="Marri P.R."/>
            <person name="Yu Y."/>
            <person name="He R."/>
            <person name="Sisneros N."/>
            <person name="Goicoechea J.L."/>
            <person name="Lee S.J."/>
            <person name="Angelova A."/>
            <person name="Kudrna D."/>
            <person name="Luo M."/>
            <person name="Affourtit J."/>
            <person name="Desany B."/>
            <person name="Knight J."/>
            <person name="Niazi F."/>
            <person name="Egholm M."/>
            <person name="Wing R.A."/>
        </authorList>
    </citation>
    <scope>NUCLEOTIDE SEQUENCE [LARGE SCALE GENOMIC DNA]</scope>
    <source>
        <strain evidence="1">cv. IRGC 105608</strain>
    </source>
</reference>
<protein>
    <submittedName>
        <fullName evidence="1">Uncharacterized protein</fullName>
    </submittedName>
</protein>
<name>A0A0D3H9X8_9ORYZ</name>
<dbReference type="HOGENOM" id="CLU_1104180_0_0_1"/>
<dbReference type="Proteomes" id="UP000026960">
    <property type="component" value="Chromosome 9"/>
</dbReference>
<proteinExistence type="predicted"/>
<dbReference type="PaxDb" id="65489-OBART09G19300.1"/>
<dbReference type="AlphaFoldDB" id="A0A0D3H9X8"/>
<organism evidence="1">
    <name type="scientific">Oryza barthii</name>
    <dbReference type="NCBI Taxonomy" id="65489"/>
    <lineage>
        <taxon>Eukaryota</taxon>
        <taxon>Viridiplantae</taxon>
        <taxon>Streptophyta</taxon>
        <taxon>Embryophyta</taxon>
        <taxon>Tracheophyta</taxon>
        <taxon>Spermatophyta</taxon>
        <taxon>Magnoliopsida</taxon>
        <taxon>Liliopsida</taxon>
        <taxon>Poales</taxon>
        <taxon>Poaceae</taxon>
        <taxon>BOP clade</taxon>
        <taxon>Oryzoideae</taxon>
        <taxon>Oryzeae</taxon>
        <taxon>Oryzinae</taxon>
        <taxon>Oryza</taxon>
    </lineage>
</organism>
<dbReference type="eggNOG" id="KOG0231">
    <property type="taxonomic scope" value="Eukaryota"/>
</dbReference>
<evidence type="ECO:0000313" key="1">
    <source>
        <dbReference type="EnsemblPlants" id="OBART09G19300.1"/>
    </source>
</evidence>
<sequence length="252" mass="28773">MSHHHRHHLRRFMTLTVFHISRGRLPIDLNNVFFLSITRSRIFSENDMISTLHIFCRVTGFAEDIINCEPDLEPKLIVVSLLTASGLRLAEKEFPQLSSAFTNAAVNNLFPEEIEIMISERESKEKIHVESQEAKYEPGLLCSEQERKFWSTSPGSDIARLWAKVHMTSDGGPQNNGINIITLPVGVKSLGDLEFSVVEIRDLKHIAVPFLPNLNEIGRPTRQKNIAVPVAHLQLLDMLLLEYRFLTLAWRK</sequence>
<dbReference type="EnsemblPlants" id="OBART09G19300.1">
    <property type="protein sequence ID" value="OBART09G19300.1"/>
    <property type="gene ID" value="OBART09G19300"/>
</dbReference>